<keyword evidence="1" id="KW-0812">Transmembrane</keyword>
<proteinExistence type="predicted"/>
<dbReference type="Proteomes" id="UP000006919">
    <property type="component" value="Chromosome"/>
</dbReference>
<dbReference type="HOGENOM" id="CLU_860211_0_0_9"/>
<evidence type="ECO:0000313" key="2">
    <source>
        <dbReference type="EMBL" id="ADU20835.1"/>
    </source>
</evidence>
<sequence>MNEKSNNMLSGISPKPKKKKYLILIGIYLLCLLIGTFANPWSSSPYDIGDTFVEHMEENCPFSINSAQDQYLAVMYDEIYHFERPHNGYIIKLLMKITTFGVEDLVVCYDEVLMDYATDILAVTFPLIMLIKTFVCKRLFKKEKDRVELGEPKKKGFRLLYYRTENIFAEVLADYIAFFSIGAATRLIFVIFAPMVRWSIYQSIWLRAILISIYNMLLGITMPIYKSTQFLIGFFYGIYVKVYCLYSASDIILDRLIVPFILFPLLNLAIVICFELMLRIVMRIYEAVFQLTKNIIKKLTNTIEVKFNGKPKPDQGGQKYENT</sequence>
<protein>
    <submittedName>
        <fullName evidence="2">Uncharacterized protein</fullName>
    </submittedName>
</protein>
<feature type="transmembrane region" description="Helical" evidence="1">
    <location>
        <begin position="260"/>
        <end position="281"/>
    </location>
</feature>
<feature type="transmembrane region" description="Helical" evidence="1">
    <location>
        <begin position="198"/>
        <end position="218"/>
    </location>
</feature>
<evidence type="ECO:0000313" key="3">
    <source>
        <dbReference type="Proteomes" id="UP000006919"/>
    </source>
</evidence>
<gene>
    <name evidence="2" type="ordered locus">Rumal_0278</name>
</gene>
<feature type="transmembrane region" description="Helical" evidence="1">
    <location>
        <begin position="21"/>
        <end position="38"/>
    </location>
</feature>
<dbReference type="OrthoDB" id="10018612at2"/>
<dbReference type="EMBL" id="CP002403">
    <property type="protein sequence ID" value="ADU20835.1"/>
    <property type="molecule type" value="Genomic_DNA"/>
</dbReference>
<feature type="transmembrane region" description="Helical" evidence="1">
    <location>
        <begin position="120"/>
        <end position="140"/>
    </location>
</feature>
<feature type="transmembrane region" description="Helical" evidence="1">
    <location>
        <begin position="167"/>
        <end position="192"/>
    </location>
</feature>
<accession>E6UD41</accession>
<reference evidence="2 3" key="1">
    <citation type="journal article" date="2011" name="J. Bacteriol.">
        <title>Complete genome of the cellulolytic ruminal bacterium Ruminococcus albus 7.</title>
        <authorList>
            <person name="Suen G."/>
            <person name="Stevenson D.M."/>
            <person name="Bruce D.C."/>
            <person name="Chertkov O."/>
            <person name="Copeland A."/>
            <person name="Cheng J.F."/>
            <person name="Detter C."/>
            <person name="Detter J.C."/>
            <person name="Goodwin L.A."/>
            <person name="Han C.S."/>
            <person name="Hauser L.J."/>
            <person name="Ivanova N.N."/>
            <person name="Kyrpides N.C."/>
            <person name="Land M.L."/>
            <person name="Lapidus A."/>
            <person name="Lucas S."/>
            <person name="Ovchinnikova G."/>
            <person name="Pitluck S."/>
            <person name="Tapia R."/>
            <person name="Woyke T."/>
            <person name="Boyum J."/>
            <person name="Mead D."/>
            <person name="Weimer P.J."/>
        </authorList>
    </citation>
    <scope>NUCLEOTIDE SEQUENCE [LARGE SCALE GENOMIC DNA]</scope>
    <source>
        <strain evidence="3">ATCC 27210 / DSM 20455 / JCM 14654 / NCDO 2250 / 7</strain>
    </source>
</reference>
<name>E6UD41_RUMA7</name>
<dbReference type="RefSeq" id="WP_013497027.1">
    <property type="nucleotide sequence ID" value="NC_014833.1"/>
</dbReference>
<dbReference type="STRING" id="697329.Rumal_0278"/>
<dbReference type="KEGG" id="ral:Rumal_0278"/>
<feature type="transmembrane region" description="Helical" evidence="1">
    <location>
        <begin position="230"/>
        <end position="248"/>
    </location>
</feature>
<keyword evidence="1" id="KW-1133">Transmembrane helix</keyword>
<dbReference type="AlphaFoldDB" id="E6UD41"/>
<organism evidence="2 3">
    <name type="scientific">Ruminococcus albus (strain ATCC 27210 / DSM 20455 / JCM 14654 / NCDO 2250 / 7)</name>
    <dbReference type="NCBI Taxonomy" id="697329"/>
    <lineage>
        <taxon>Bacteria</taxon>
        <taxon>Bacillati</taxon>
        <taxon>Bacillota</taxon>
        <taxon>Clostridia</taxon>
        <taxon>Eubacteriales</taxon>
        <taxon>Oscillospiraceae</taxon>
        <taxon>Ruminococcus</taxon>
    </lineage>
</organism>
<keyword evidence="1" id="KW-0472">Membrane</keyword>
<evidence type="ECO:0000256" key="1">
    <source>
        <dbReference type="SAM" id="Phobius"/>
    </source>
</evidence>